<dbReference type="RefSeq" id="WP_135119058.1">
    <property type="nucleotide sequence ID" value="NZ_SPQZ01000001.1"/>
</dbReference>
<evidence type="ECO:0000256" key="2">
    <source>
        <dbReference type="ARBA" id="ARBA00022692"/>
    </source>
</evidence>
<keyword evidence="3 5" id="KW-1133">Transmembrane helix</keyword>
<gene>
    <name evidence="7" type="ORF">E4M00_03355</name>
</gene>
<evidence type="ECO:0000313" key="8">
    <source>
        <dbReference type="Proteomes" id="UP000298127"/>
    </source>
</evidence>
<evidence type="ECO:0000256" key="4">
    <source>
        <dbReference type="ARBA" id="ARBA00023136"/>
    </source>
</evidence>
<protein>
    <recommendedName>
        <fullName evidence="6">O-antigen ligase-related domain-containing protein</fullName>
    </recommendedName>
</protein>
<reference evidence="7 8" key="1">
    <citation type="journal article" date="2018" name="J. Microbiol.">
        <title>Leifsonia flava sp. nov., a novel actinobacterium isolated from the rhizosphere of Aquilegia viridiflora.</title>
        <authorList>
            <person name="Cai Y."/>
            <person name="Tao W.Z."/>
            <person name="Ma Y.J."/>
            <person name="Cheng J."/>
            <person name="Zhang M.Y."/>
            <person name="Zhang Y.X."/>
        </authorList>
    </citation>
    <scope>NUCLEOTIDE SEQUENCE [LARGE SCALE GENOMIC DNA]</scope>
    <source>
        <strain evidence="7 8">SYP-B2174</strain>
    </source>
</reference>
<keyword evidence="8" id="KW-1185">Reference proteome</keyword>
<evidence type="ECO:0000313" key="7">
    <source>
        <dbReference type="EMBL" id="TFW00231.1"/>
    </source>
</evidence>
<evidence type="ECO:0000256" key="5">
    <source>
        <dbReference type="SAM" id="Phobius"/>
    </source>
</evidence>
<feature type="transmembrane region" description="Helical" evidence="5">
    <location>
        <begin position="317"/>
        <end position="336"/>
    </location>
</feature>
<dbReference type="EMBL" id="SPQZ01000001">
    <property type="protein sequence ID" value="TFW00231.1"/>
    <property type="molecule type" value="Genomic_DNA"/>
</dbReference>
<feature type="transmembrane region" description="Helical" evidence="5">
    <location>
        <begin position="40"/>
        <end position="60"/>
    </location>
</feature>
<comment type="subcellular location">
    <subcellularLocation>
        <location evidence="1">Membrane</location>
        <topology evidence="1">Multi-pass membrane protein</topology>
    </subcellularLocation>
</comment>
<feature type="transmembrane region" description="Helical" evidence="5">
    <location>
        <begin position="126"/>
        <end position="144"/>
    </location>
</feature>
<feature type="transmembrane region" description="Helical" evidence="5">
    <location>
        <begin position="173"/>
        <end position="188"/>
    </location>
</feature>
<organism evidence="7 8">
    <name type="scientific">Orlajensenia leifsoniae</name>
    <dbReference type="NCBI Taxonomy" id="2561933"/>
    <lineage>
        <taxon>Bacteria</taxon>
        <taxon>Bacillati</taxon>
        <taxon>Actinomycetota</taxon>
        <taxon>Actinomycetes</taxon>
        <taxon>Micrococcales</taxon>
        <taxon>Microbacteriaceae</taxon>
        <taxon>Orlajensenia</taxon>
    </lineage>
</organism>
<dbReference type="InterPro" id="IPR007016">
    <property type="entry name" value="O-antigen_ligase-rel_domated"/>
</dbReference>
<keyword evidence="2 5" id="KW-0812">Transmembrane</keyword>
<proteinExistence type="predicted"/>
<feature type="transmembrane region" description="Helical" evidence="5">
    <location>
        <begin position="12"/>
        <end position="33"/>
    </location>
</feature>
<feature type="transmembrane region" description="Helical" evidence="5">
    <location>
        <begin position="200"/>
        <end position="221"/>
    </location>
</feature>
<comment type="caution">
    <text evidence="7">The sequence shown here is derived from an EMBL/GenBank/DDBJ whole genome shotgun (WGS) entry which is preliminary data.</text>
</comment>
<name>A0A4Y9R7E2_9MICO</name>
<dbReference type="Proteomes" id="UP000298127">
    <property type="component" value="Unassembled WGS sequence"/>
</dbReference>
<accession>A0A4Y9R7E2</accession>
<dbReference type="GO" id="GO:0016020">
    <property type="term" value="C:membrane"/>
    <property type="evidence" value="ECO:0007669"/>
    <property type="project" value="UniProtKB-SubCell"/>
</dbReference>
<dbReference type="Pfam" id="PF04932">
    <property type="entry name" value="Wzy_C"/>
    <property type="match status" value="1"/>
</dbReference>
<feature type="transmembrane region" description="Helical" evidence="5">
    <location>
        <begin position="102"/>
        <end position="120"/>
    </location>
</feature>
<evidence type="ECO:0000256" key="1">
    <source>
        <dbReference type="ARBA" id="ARBA00004141"/>
    </source>
</evidence>
<dbReference type="AlphaFoldDB" id="A0A4Y9R7E2"/>
<sequence length="407" mass="42761">MAGFAVLAVGSRIFVGGSLTVGFVVALVLLPLWVTVLRRYWGATVFAALGLLAAVSGIWLREVTAVNHESSESGMIAGVMMLIGIVTAVGVVLWARTIIPDWMVGALFGLAMLASATLGAETGNENPWKFGVGFPVMIIVLSLVSRPGLRTLEAVALLVFAVVALGTDSRYRFATLMITAVLVFWQMLPQFRTRRASSLAMVAMVAVIAAITYNLATALIVDGYLGEQAQSRTIAQLEASGSLLLGGRPEAAASIALFQSNPWGFGAGVQPNLADILVAKTGMASIGYQPNNGYVETYLFGGGFELHSVAGDLWSQYGIPGLAFVAWIVVLVLHTLGQGLSTRTATSITMFLGISTLWNVLFSPIYGSLPTLVLTVGLGLLPVAAAKPRGVDAPAVVLRRDALSPLP</sequence>
<feature type="transmembrane region" description="Helical" evidence="5">
    <location>
        <begin position="75"/>
        <end position="95"/>
    </location>
</feature>
<evidence type="ECO:0000256" key="3">
    <source>
        <dbReference type="ARBA" id="ARBA00022989"/>
    </source>
</evidence>
<feature type="domain" description="O-antigen ligase-related" evidence="6">
    <location>
        <begin position="156"/>
        <end position="325"/>
    </location>
</feature>
<keyword evidence="4 5" id="KW-0472">Membrane</keyword>
<evidence type="ECO:0000259" key="6">
    <source>
        <dbReference type="Pfam" id="PF04932"/>
    </source>
</evidence>